<dbReference type="GO" id="GO:0016887">
    <property type="term" value="F:ATP hydrolysis activity"/>
    <property type="evidence" value="ECO:0007669"/>
    <property type="project" value="InterPro"/>
</dbReference>
<dbReference type="PROSITE" id="PS50893">
    <property type="entry name" value="ABC_TRANSPORTER_2"/>
    <property type="match status" value="1"/>
</dbReference>
<accession>A0A291LWT6</accession>
<dbReference type="InterPro" id="IPR003439">
    <property type="entry name" value="ABC_transporter-like_ATP-bd"/>
</dbReference>
<gene>
    <name evidence="5" type="ORF">CBW24_03765</name>
</gene>
<dbReference type="PANTHER" id="PTHR45772:SF7">
    <property type="entry name" value="AMINO ACID ABC TRANSPORTER ATP-BINDING PROTEIN"/>
    <property type="match status" value="1"/>
</dbReference>
<organism evidence="5 6">
    <name type="scientific">Pacificitalea manganoxidans</name>
    <dbReference type="NCBI Taxonomy" id="1411902"/>
    <lineage>
        <taxon>Bacteria</taxon>
        <taxon>Pseudomonadati</taxon>
        <taxon>Pseudomonadota</taxon>
        <taxon>Alphaproteobacteria</taxon>
        <taxon>Rhodobacterales</taxon>
        <taxon>Paracoccaceae</taxon>
        <taxon>Pacificitalea</taxon>
    </lineage>
</organism>
<name>A0A291LWT6_9RHOB</name>
<evidence type="ECO:0000259" key="4">
    <source>
        <dbReference type="PROSITE" id="PS50893"/>
    </source>
</evidence>
<dbReference type="GO" id="GO:0005304">
    <property type="term" value="F:L-valine transmembrane transporter activity"/>
    <property type="evidence" value="ECO:0007669"/>
    <property type="project" value="TreeGrafter"/>
</dbReference>
<dbReference type="EMBL" id="CP021404">
    <property type="protein sequence ID" value="ATI41203.1"/>
    <property type="molecule type" value="Genomic_DNA"/>
</dbReference>
<feature type="domain" description="ABC transporter" evidence="4">
    <location>
        <begin position="12"/>
        <end position="245"/>
    </location>
</feature>
<keyword evidence="3" id="KW-0067">ATP-binding</keyword>
<dbReference type="GO" id="GO:1903806">
    <property type="term" value="P:L-isoleucine import across plasma membrane"/>
    <property type="evidence" value="ECO:0007669"/>
    <property type="project" value="TreeGrafter"/>
</dbReference>
<dbReference type="AlphaFoldDB" id="A0A291LWT6"/>
<keyword evidence="1" id="KW-0813">Transport</keyword>
<dbReference type="Pfam" id="PF00005">
    <property type="entry name" value="ABC_tran"/>
    <property type="match status" value="1"/>
</dbReference>
<dbReference type="GO" id="GO:0015192">
    <property type="term" value="F:L-phenylalanine transmembrane transporter activity"/>
    <property type="evidence" value="ECO:0007669"/>
    <property type="project" value="TreeGrafter"/>
</dbReference>
<evidence type="ECO:0000313" key="6">
    <source>
        <dbReference type="Proteomes" id="UP000219050"/>
    </source>
</evidence>
<evidence type="ECO:0000256" key="3">
    <source>
        <dbReference type="ARBA" id="ARBA00022840"/>
    </source>
</evidence>
<dbReference type="GO" id="GO:0015808">
    <property type="term" value="P:L-alanine transport"/>
    <property type="evidence" value="ECO:0007669"/>
    <property type="project" value="TreeGrafter"/>
</dbReference>
<dbReference type="PANTHER" id="PTHR45772">
    <property type="entry name" value="CONSERVED COMPONENT OF ABC TRANSPORTER FOR NATURAL AMINO ACIDS-RELATED"/>
    <property type="match status" value="1"/>
</dbReference>
<dbReference type="Proteomes" id="UP000219050">
    <property type="component" value="Chromosome"/>
</dbReference>
<dbReference type="GO" id="GO:0015188">
    <property type="term" value="F:L-isoleucine transmembrane transporter activity"/>
    <property type="evidence" value="ECO:0007669"/>
    <property type="project" value="TreeGrafter"/>
</dbReference>
<evidence type="ECO:0000313" key="5">
    <source>
        <dbReference type="EMBL" id="ATI41203.1"/>
    </source>
</evidence>
<dbReference type="CDD" id="cd03219">
    <property type="entry name" value="ABC_Mj1267_LivG_branched"/>
    <property type="match status" value="1"/>
</dbReference>
<dbReference type="GO" id="GO:0005886">
    <property type="term" value="C:plasma membrane"/>
    <property type="evidence" value="ECO:0007669"/>
    <property type="project" value="TreeGrafter"/>
</dbReference>
<dbReference type="GO" id="GO:0042941">
    <property type="term" value="P:D-alanine transmembrane transport"/>
    <property type="evidence" value="ECO:0007669"/>
    <property type="project" value="TreeGrafter"/>
</dbReference>
<reference evidence="5 6" key="1">
    <citation type="submission" date="2017-05" db="EMBL/GenBank/DDBJ databases">
        <title>Comparative genomic and metabolic analysis of manganese-oxidizing mechanisms in Celeribater manganoxidans DY25T: its adaption to the environment of polymetallic nodule.</title>
        <authorList>
            <person name="Wang X."/>
        </authorList>
    </citation>
    <scope>NUCLEOTIDE SEQUENCE [LARGE SCALE GENOMIC DNA]</scope>
    <source>
        <strain evidence="5 6">DY25</strain>
    </source>
</reference>
<dbReference type="GO" id="GO:1903805">
    <property type="term" value="P:L-valine import across plasma membrane"/>
    <property type="evidence" value="ECO:0007669"/>
    <property type="project" value="TreeGrafter"/>
</dbReference>
<dbReference type="InterPro" id="IPR051120">
    <property type="entry name" value="ABC_AA/LPS_Transport"/>
</dbReference>
<dbReference type="SMART" id="SM00382">
    <property type="entry name" value="AAA"/>
    <property type="match status" value="1"/>
</dbReference>
<dbReference type="Gene3D" id="3.40.50.300">
    <property type="entry name" value="P-loop containing nucleotide triphosphate hydrolases"/>
    <property type="match status" value="1"/>
</dbReference>
<dbReference type="InterPro" id="IPR027417">
    <property type="entry name" value="P-loop_NTPase"/>
</dbReference>
<proteinExistence type="predicted"/>
<dbReference type="SUPFAM" id="SSF52540">
    <property type="entry name" value="P-loop containing nucleoside triphosphate hydrolases"/>
    <property type="match status" value="1"/>
</dbReference>
<evidence type="ECO:0000256" key="2">
    <source>
        <dbReference type="ARBA" id="ARBA00022741"/>
    </source>
</evidence>
<sequence>MQFRRTLMEPLLQVDQLTVTFGGIVALRDVDLRVMSGRTTAILGPNGAGKTTLFNAVAGVVTPSSGRILLGDADISAERPSIRSKRGIARTFQITQPFSGLTVIENVMVAIVSRGVGMAEARDEAADYVDFVGLGAKLDAPARTLSTGQRKRLELARALATRPRLLLLDEVTGGVDRPSIPEILDLIRRLREERGITVLVVEHNMEVLFGLADDAIFLNRGEVVVRGSMQEVAEHDAVRRIYLGDGDA</sequence>
<dbReference type="InterPro" id="IPR003593">
    <property type="entry name" value="AAA+_ATPase"/>
</dbReference>
<dbReference type="GO" id="GO:0005524">
    <property type="term" value="F:ATP binding"/>
    <property type="evidence" value="ECO:0007669"/>
    <property type="project" value="UniProtKB-KW"/>
</dbReference>
<evidence type="ECO:0000256" key="1">
    <source>
        <dbReference type="ARBA" id="ARBA00022448"/>
    </source>
</evidence>
<keyword evidence="6" id="KW-1185">Reference proteome</keyword>
<dbReference type="KEGG" id="cmag:CBW24_03765"/>
<keyword evidence="2" id="KW-0547">Nucleotide-binding</keyword>
<protein>
    <recommendedName>
        <fullName evidence="4">ABC transporter domain-containing protein</fullName>
    </recommendedName>
</protein>